<dbReference type="AlphaFoldDB" id="A0A1H7BWD9"/>
<dbReference type="GO" id="GO:0000160">
    <property type="term" value="P:phosphorelay signal transduction system"/>
    <property type="evidence" value="ECO:0007669"/>
    <property type="project" value="InterPro"/>
</dbReference>
<keyword evidence="4" id="KW-1185">Reference proteome</keyword>
<evidence type="ECO:0000256" key="1">
    <source>
        <dbReference type="PROSITE-ProRule" id="PRU00169"/>
    </source>
</evidence>
<dbReference type="RefSeq" id="WP_143057743.1">
    <property type="nucleotide sequence ID" value="NZ_FNZH01000018.1"/>
</dbReference>
<accession>A0A1H7BWD9</accession>
<proteinExistence type="predicted"/>
<dbReference type="OrthoDB" id="1646880at2"/>
<evidence type="ECO:0000259" key="2">
    <source>
        <dbReference type="PROSITE" id="PS50110"/>
    </source>
</evidence>
<dbReference type="SUPFAM" id="SSF52172">
    <property type="entry name" value="CheY-like"/>
    <property type="match status" value="1"/>
</dbReference>
<name>A0A1H7BWD9_9BACT</name>
<dbReference type="InterPro" id="IPR001789">
    <property type="entry name" value="Sig_transdc_resp-reg_receiver"/>
</dbReference>
<gene>
    <name evidence="3" type="ORF">SAMN05192553_1181</name>
</gene>
<evidence type="ECO:0000313" key="4">
    <source>
        <dbReference type="Proteomes" id="UP000199403"/>
    </source>
</evidence>
<feature type="domain" description="Response regulatory" evidence="2">
    <location>
        <begin position="1"/>
        <end position="101"/>
    </location>
</feature>
<dbReference type="InterPro" id="IPR011006">
    <property type="entry name" value="CheY-like_superfamily"/>
</dbReference>
<organism evidence="3 4">
    <name type="scientific">Cyclobacterium xiamenense</name>
    <dbReference type="NCBI Taxonomy" id="1297121"/>
    <lineage>
        <taxon>Bacteria</taxon>
        <taxon>Pseudomonadati</taxon>
        <taxon>Bacteroidota</taxon>
        <taxon>Cytophagia</taxon>
        <taxon>Cytophagales</taxon>
        <taxon>Cyclobacteriaceae</taxon>
        <taxon>Cyclobacterium</taxon>
    </lineage>
</organism>
<dbReference type="EMBL" id="FNZH01000018">
    <property type="protein sequence ID" value="SEJ81771.1"/>
    <property type="molecule type" value="Genomic_DNA"/>
</dbReference>
<reference evidence="4" key="1">
    <citation type="submission" date="2016-10" db="EMBL/GenBank/DDBJ databases">
        <authorList>
            <person name="Varghese N."/>
            <person name="Submissions S."/>
        </authorList>
    </citation>
    <scope>NUCLEOTIDE SEQUENCE [LARGE SCALE GENOMIC DNA]</scope>
    <source>
        <strain evidence="4">IBRC-M 10761</strain>
    </source>
</reference>
<evidence type="ECO:0000313" key="3">
    <source>
        <dbReference type="EMBL" id="SEJ81771.1"/>
    </source>
</evidence>
<keyword evidence="1" id="KW-0597">Phosphoprotein</keyword>
<protein>
    <submittedName>
        <fullName evidence="3">Response regulator receiver domain-containing protein</fullName>
    </submittedName>
</protein>
<feature type="modified residue" description="4-aspartylphosphate" evidence="1">
    <location>
        <position position="35"/>
    </location>
</feature>
<dbReference type="STRING" id="1416801.SAMN05192553_1181"/>
<dbReference type="PROSITE" id="PS50110">
    <property type="entry name" value="RESPONSE_REGULATORY"/>
    <property type="match status" value="1"/>
</dbReference>
<feature type="non-terminal residue" evidence="3">
    <location>
        <position position="120"/>
    </location>
</feature>
<sequence>MTPAEDPHEILGPAETYQEALEIVLHQQPEVALLDIALGTDVDAGIRLAQYLNRSYPIPIVFLSGLPRSLGFNLAKYLMPFDFIPKPVDYDRLMDKIELATIFQSQRSKVESMEPNQNGI</sequence>
<dbReference type="Proteomes" id="UP000199403">
    <property type="component" value="Unassembled WGS sequence"/>
</dbReference>
<dbReference type="Pfam" id="PF00072">
    <property type="entry name" value="Response_reg"/>
    <property type="match status" value="1"/>
</dbReference>
<dbReference type="Gene3D" id="3.40.50.2300">
    <property type="match status" value="1"/>
</dbReference>